<name>A0ABR2KCT7_9EUKA</name>
<dbReference type="PANTHER" id="PTHR21592:SF32">
    <property type="entry name" value="CHROMOSOME UNDETERMINED SCAFFOLD_25, WHOLE GENOME SHOTGUN SEQUENCE"/>
    <property type="match status" value="1"/>
</dbReference>
<dbReference type="PANTHER" id="PTHR21592">
    <property type="entry name" value="CHROMOSOME UNDETERMINED SCAFFOLD_25, WHOLE GENOME SHOTGUN SEQUENCE"/>
    <property type="match status" value="1"/>
</dbReference>
<evidence type="ECO:0000313" key="2">
    <source>
        <dbReference type="EMBL" id="KAK8887825.1"/>
    </source>
</evidence>
<dbReference type="EMBL" id="JAPFFF010000006">
    <property type="protein sequence ID" value="KAK8887825.1"/>
    <property type="molecule type" value="Genomic_DNA"/>
</dbReference>
<comment type="caution">
    <text evidence="2">The sequence shown here is derived from an EMBL/GenBank/DDBJ whole genome shotgun (WGS) entry which is preliminary data.</text>
</comment>
<feature type="compositionally biased region" description="Polar residues" evidence="1">
    <location>
        <begin position="1050"/>
        <end position="1064"/>
    </location>
</feature>
<evidence type="ECO:0000256" key="1">
    <source>
        <dbReference type="SAM" id="MobiDB-lite"/>
    </source>
</evidence>
<organism evidence="2 3">
    <name type="scientific">Tritrichomonas musculus</name>
    <dbReference type="NCBI Taxonomy" id="1915356"/>
    <lineage>
        <taxon>Eukaryota</taxon>
        <taxon>Metamonada</taxon>
        <taxon>Parabasalia</taxon>
        <taxon>Tritrichomonadida</taxon>
        <taxon>Tritrichomonadidae</taxon>
        <taxon>Tritrichomonas</taxon>
    </lineage>
</organism>
<feature type="region of interest" description="Disordered" evidence="1">
    <location>
        <begin position="959"/>
        <end position="1096"/>
    </location>
</feature>
<feature type="compositionally biased region" description="Basic residues" evidence="1">
    <location>
        <begin position="959"/>
        <end position="972"/>
    </location>
</feature>
<accession>A0ABR2KCT7</accession>
<feature type="region of interest" description="Disordered" evidence="1">
    <location>
        <begin position="808"/>
        <end position="883"/>
    </location>
</feature>
<evidence type="ECO:0000313" key="3">
    <source>
        <dbReference type="Proteomes" id="UP001470230"/>
    </source>
</evidence>
<gene>
    <name evidence="2" type="ORF">M9Y10_038882</name>
</gene>
<protein>
    <recommendedName>
        <fullName evidence="4">IQ calmodulin-binding motif family protein</fullName>
    </recommendedName>
</protein>
<dbReference type="Proteomes" id="UP001470230">
    <property type="component" value="Unassembled WGS sequence"/>
</dbReference>
<proteinExistence type="predicted"/>
<sequence length="1498" mass="175847">MKSPRLKKKDSASILTKPILTSRSAFSTSSKTSRPQPVSFNIGRMIRYDTQKVRPTSTVSKILAKPSEYSSPSGIKDFIYIHTVEKTHYHSAVIIQRTWKRYKALKRLFRFLKFAHHLVFVENRFVFYTWFIRLTPPANIAKRIYANVTQYMADKSIKMKENMRLATFDEFMKTNCIFVRKNIDYEKIIRAIRILNYPTLRKILSLWSEYSVDQITVKKCNPKGNLLWKSRDKFNGEFIYFHFWRNYTNFKKNKKVNLALEAHMYIPEWAFYRSIQETKFRMKKAADDKRKFHLLNKAIYAIRENSLYESKLNIKFHNCVRIFMRSTMQLVVRALVNNAIFQKFDHGILKRLFRAWYHAIDKEIIKRNSIGAFKRRNELKIMSKIFIEWQKFSRQEMIRYLKLMTDARSNELRFTRVIYILQRDRIHYLLLEAYSRWKHIIEMAKKANRFTYWSINYSQQREFKKYVLDVFKENAGRPMKSKDIWPFKFETSKMYLNRNKRIGKNSKTAHFWRQIQKLIAKNEPIPFVYPSCTVSSCIYAYKNAENFPLYGNWAESATSYQVKALFYRFILLFTHSKKLIQQKSLGADLDQKLFDFREKYNLYQFSSLCELRDLLESEESERRLKRVYRNQRDYDQVMSLEAHDAAQVFHTNWPVHFSLNEEPRTIFSIESPMKSSDKLKIYKNYQEDKESPNLTESHPFLQPIDQIKSQIIANNRKYFRKPEEVFANHQKVLPSIISSQIPGRRKSTQKHEKIATGYENHVPIVLNPDITDMLVNEGEFKIQELRNLQDSAHKEVLKRQRTEDAKVINDSKKVRSRQKTINPKDITNLNFLSNNPPSSPMQSKPKESMISFPKLSNTPIKPIDSSNTKSSSPLPPPKNPALEKGIMFSKVSSSFLDNKSNFLNPQQKRIETIMKNFFEFLNFLIFGSKSAFERVDFELFHMRLIKIIGNLAEIAKKEKLKKKGKPKKKRTSKSPNPKSKPLIKQTSQKIETTAPENKEQPEPLKTPATPKKVIKKPKPLNSKSQLLKKTKKKLDESENETNEDSETKPKTGSGSKATTVSPQTKKNSPSRSKKGKKKNSPSNSPQEEQKPIDPNYFPFVKPSVNEEWIIDFFGKLALNDTSNISPFDHFLGGSILFQHLRVFLFIEGNTDEVIAHLKREIEWAPQLTEKINVLLNKFNVTSEKNKEEEEDKIQQSQNQEEVPPNRVVFQTVARIRGRPQRKTTFADFKEHNKEIDQINNEKVASGDDENKFKPLPRPKKIDDKQNEISLIQRKFTFATDMIGAIFSLSYFFSPYLLIIDANAEKTDTFSGVDELRALIRQRIVEKDSYIVIPEEIVCPPKTDANDDDYVDFYKTKFAATTEDLTPVIRKRRTSTVGLNRKQHRKTLNFNPGELNLDDSTENNSSTTPMQQAPFIVNKARPRGRRKSIRIFTPLKEVTDNDIELFLCLAPYVMPINLLIKMIKIESEKAKEIIMEQQKIKEKEEQQQAENKDNNENQI</sequence>
<keyword evidence="3" id="KW-1185">Reference proteome</keyword>
<feature type="region of interest" description="Disordered" evidence="1">
    <location>
        <begin position="1388"/>
        <end position="1409"/>
    </location>
</feature>
<reference evidence="2 3" key="1">
    <citation type="submission" date="2024-04" db="EMBL/GenBank/DDBJ databases">
        <title>Tritrichomonas musculus Genome.</title>
        <authorList>
            <person name="Alves-Ferreira E."/>
            <person name="Grigg M."/>
            <person name="Lorenzi H."/>
            <person name="Galac M."/>
        </authorList>
    </citation>
    <scope>NUCLEOTIDE SEQUENCE [LARGE SCALE GENOMIC DNA]</scope>
    <source>
        <strain evidence="2 3">EAF2021</strain>
    </source>
</reference>
<feature type="compositionally biased region" description="Polar residues" evidence="1">
    <location>
        <begin position="984"/>
        <end position="995"/>
    </location>
</feature>
<feature type="region of interest" description="Disordered" evidence="1">
    <location>
        <begin position="1478"/>
        <end position="1498"/>
    </location>
</feature>
<evidence type="ECO:0008006" key="4">
    <source>
        <dbReference type="Google" id="ProtNLM"/>
    </source>
</evidence>